<dbReference type="EMBL" id="JAQZSM010000069">
    <property type="protein sequence ID" value="MDD7973862.1"/>
    <property type="molecule type" value="Genomic_DNA"/>
</dbReference>
<evidence type="ECO:0000313" key="5">
    <source>
        <dbReference type="EMBL" id="MDD7973862.1"/>
    </source>
</evidence>
<dbReference type="InterPro" id="IPR009081">
    <property type="entry name" value="PP-bd_ACP"/>
</dbReference>
<dbReference type="InterPro" id="IPR003231">
    <property type="entry name" value="ACP"/>
</dbReference>
<feature type="modified residue" description="O-(pantetheine 4'-phosphoryl)serine" evidence="3">
    <location>
        <position position="37"/>
    </location>
</feature>
<sequence length="77" mass="8591">MDDIDLRIKSIIAEKFGVDAENLTSDTSFTDDLAANSLDLVEISMIFEREFDIEVADVDVEALQTIADAEQLIRARV</sequence>
<dbReference type="PANTHER" id="PTHR20863:SF76">
    <property type="entry name" value="CARRIER DOMAIN-CONTAINING PROTEIN"/>
    <property type="match status" value="1"/>
</dbReference>
<proteinExistence type="inferred from homology"/>
<protein>
    <recommendedName>
        <fullName evidence="3">Acyl carrier protein</fullName>
        <shortName evidence="3">ACP</shortName>
    </recommendedName>
</protein>
<reference evidence="5" key="1">
    <citation type="submission" date="2023-02" db="EMBL/GenBank/DDBJ databases">
        <title>Description of Roseinatronobacter alkalisoli sp. nov., an alkaliphilic bacerium isolated from soda soil.</title>
        <authorList>
            <person name="Wei W."/>
        </authorList>
    </citation>
    <scope>NUCLEOTIDE SEQUENCE</scope>
    <source>
        <strain evidence="5">HJB301</strain>
    </source>
</reference>
<comment type="pathway">
    <text evidence="3">Lipid metabolism; fatty acid biosynthesis.</text>
</comment>
<comment type="PTM">
    <text evidence="3">4'-phosphopantetheine is transferred from CoA to a specific serine of apo-ACP by AcpS. This modification is essential for activity because fatty acids are bound in thioester linkage to the sulfhydryl of the prosthetic group.</text>
</comment>
<dbReference type="Proteomes" id="UP001431784">
    <property type="component" value="Unassembled WGS sequence"/>
</dbReference>
<feature type="domain" description="Carrier" evidence="4">
    <location>
        <begin position="2"/>
        <end position="77"/>
    </location>
</feature>
<dbReference type="HAMAP" id="MF_01217">
    <property type="entry name" value="Acyl_carrier"/>
    <property type="match status" value="1"/>
</dbReference>
<name>A0ABT5TI28_9RHOB</name>
<keyword evidence="3" id="KW-0443">Lipid metabolism</keyword>
<dbReference type="InterPro" id="IPR036736">
    <property type="entry name" value="ACP-like_sf"/>
</dbReference>
<keyword evidence="1 3" id="KW-0596">Phosphopantetheine</keyword>
<keyword evidence="3" id="KW-0275">Fatty acid biosynthesis</keyword>
<evidence type="ECO:0000256" key="1">
    <source>
        <dbReference type="ARBA" id="ARBA00022450"/>
    </source>
</evidence>
<dbReference type="NCBIfam" id="NF002148">
    <property type="entry name" value="PRK00982.1-2"/>
    <property type="match status" value="1"/>
</dbReference>
<dbReference type="Gene3D" id="1.10.1200.10">
    <property type="entry name" value="ACP-like"/>
    <property type="match status" value="1"/>
</dbReference>
<dbReference type="RefSeq" id="WP_274354519.1">
    <property type="nucleotide sequence ID" value="NZ_JAQZSM010000069.1"/>
</dbReference>
<comment type="caution">
    <text evidence="5">The sequence shown here is derived from an EMBL/GenBank/DDBJ whole genome shotgun (WGS) entry which is preliminary data.</text>
</comment>
<comment type="function">
    <text evidence="3">Carrier of the growing fatty acid chain in fatty acid biosynthesis.</text>
</comment>
<dbReference type="PROSITE" id="PS50075">
    <property type="entry name" value="CARRIER"/>
    <property type="match status" value="1"/>
</dbReference>
<dbReference type="SUPFAM" id="SSF47336">
    <property type="entry name" value="ACP-like"/>
    <property type="match status" value="1"/>
</dbReference>
<gene>
    <name evidence="3" type="primary">acpP</name>
    <name evidence="5" type="ORF">PUT78_22775</name>
</gene>
<evidence type="ECO:0000259" key="4">
    <source>
        <dbReference type="PROSITE" id="PS50075"/>
    </source>
</evidence>
<keyword evidence="3" id="KW-0444">Lipid biosynthesis</keyword>
<organism evidence="5 6">
    <name type="scientific">Roseinatronobacter alkalisoli</name>
    <dbReference type="NCBI Taxonomy" id="3028235"/>
    <lineage>
        <taxon>Bacteria</taxon>
        <taxon>Pseudomonadati</taxon>
        <taxon>Pseudomonadota</taxon>
        <taxon>Alphaproteobacteria</taxon>
        <taxon>Rhodobacterales</taxon>
        <taxon>Paracoccaceae</taxon>
        <taxon>Roseinatronobacter</taxon>
    </lineage>
</organism>
<dbReference type="PANTHER" id="PTHR20863">
    <property type="entry name" value="ACYL CARRIER PROTEIN"/>
    <property type="match status" value="1"/>
</dbReference>
<accession>A0ABT5TI28</accession>
<comment type="similarity">
    <text evidence="3">Belongs to the acyl carrier protein (ACP) family.</text>
</comment>
<dbReference type="Pfam" id="PF00550">
    <property type="entry name" value="PP-binding"/>
    <property type="match status" value="1"/>
</dbReference>
<evidence type="ECO:0000313" key="6">
    <source>
        <dbReference type="Proteomes" id="UP001431784"/>
    </source>
</evidence>
<keyword evidence="3" id="KW-0276">Fatty acid metabolism</keyword>
<keyword evidence="2 3" id="KW-0597">Phosphoprotein</keyword>
<comment type="subcellular location">
    <subcellularLocation>
        <location evidence="3">Cytoplasm</location>
    </subcellularLocation>
</comment>
<keyword evidence="3" id="KW-0963">Cytoplasm</keyword>
<evidence type="ECO:0000256" key="3">
    <source>
        <dbReference type="HAMAP-Rule" id="MF_01217"/>
    </source>
</evidence>
<evidence type="ECO:0000256" key="2">
    <source>
        <dbReference type="ARBA" id="ARBA00022553"/>
    </source>
</evidence>
<keyword evidence="6" id="KW-1185">Reference proteome</keyword>